<dbReference type="GeneID" id="78120821"/>
<dbReference type="Pfam" id="PF01872">
    <property type="entry name" value="RibD_C"/>
    <property type="match status" value="1"/>
</dbReference>
<dbReference type="EMBL" id="QOCI01000004">
    <property type="protein sequence ID" value="RRR19135.1"/>
    <property type="molecule type" value="Genomic_DNA"/>
</dbReference>
<evidence type="ECO:0000313" key="3">
    <source>
        <dbReference type="Proteomes" id="UP000274327"/>
    </source>
</evidence>
<keyword evidence="3" id="KW-1185">Reference proteome</keyword>
<sequence length="185" mass="20515">MRPLILTQNITADGSVELLDDWFDPMAQDADQAQIVARDSAACDAILLGRHTFEDFRGFWPEQTEDTTGVSDELNALQKYVVSSTMTDPAWQNSTILTGDPVAQVRALKQTEGAEISLTGSITLCHALIAAGLVDGYCLWTYAYVQGRGRRLFPDGHSERLELVEHLSFASGVTYTRWTSRKDRS</sequence>
<dbReference type="InterPro" id="IPR050765">
    <property type="entry name" value="Riboflavin_Biosynth_HTPR"/>
</dbReference>
<dbReference type="InterPro" id="IPR002734">
    <property type="entry name" value="RibDG_C"/>
</dbReference>
<dbReference type="AlphaFoldDB" id="A0A3R8RZ86"/>
<feature type="domain" description="Bacterial bifunctional deaminase-reductase C-terminal" evidence="1">
    <location>
        <begin position="4"/>
        <end position="174"/>
    </location>
</feature>
<evidence type="ECO:0000313" key="2">
    <source>
        <dbReference type="EMBL" id="RRR19135.1"/>
    </source>
</evidence>
<comment type="caution">
    <text evidence="2">The sequence shown here is derived from an EMBL/GenBank/DDBJ whole genome shotgun (WGS) entry which is preliminary data.</text>
</comment>
<accession>A0A3R8RZ86</accession>
<dbReference type="PANTHER" id="PTHR38011">
    <property type="entry name" value="DIHYDROFOLATE REDUCTASE FAMILY PROTEIN (AFU_ORTHOLOGUE AFUA_8G06820)"/>
    <property type="match status" value="1"/>
</dbReference>
<proteinExistence type="predicted"/>
<dbReference type="RefSeq" id="WP_126986148.1">
    <property type="nucleotide sequence ID" value="NZ_ML133853.1"/>
</dbReference>
<dbReference type="GO" id="GO:0008703">
    <property type="term" value="F:5-amino-6-(5-phosphoribosylamino)uracil reductase activity"/>
    <property type="evidence" value="ECO:0007669"/>
    <property type="project" value="InterPro"/>
</dbReference>
<gene>
    <name evidence="2" type="ORF">DS079_07265</name>
</gene>
<name>A0A3R8RZ86_9MICO</name>
<dbReference type="Proteomes" id="UP000274327">
    <property type="component" value="Unassembled WGS sequence"/>
</dbReference>
<protein>
    <submittedName>
        <fullName evidence="2">Dihydrofolate reductase</fullName>
    </submittedName>
</protein>
<dbReference type="PANTHER" id="PTHR38011:SF11">
    <property type="entry name" value="2,5-DIAMINO-6-RIBOSYLAMINO-4(3H)-PYRIMIDINONE 5'-PHOSPHATE REDUCTASE"/>
    <property type="match status" value="1"/>
</dbReference>
<dbReference type="InterPro" id="IPR024072">
    <property type="entry name" value="DHFR-like_dom_sf"/>
</dbReference>
<dbReference type="GO" id="GO:0009231">
    <property type="term" value="P:riboflavin biosynthetic process"/>
    <property type="evidence" value="ECO:0007669"/>
    <property type="project" value="InterPro"/>
</dbReference>
<organism evidence="2 3">
    <name type="scientific">Brachybacterium paraconglomeratum</name>
    <dbReference type="NCBI Taxonomy" id="173362"/>
    <lineage>
        <taxon>Bacteria</taxon>
        <taxon>Bacillati</taxon>
        <taxon>Actinomycetota</taxon>
        <taxon>Actinomycetes</taxon>
        <taxon>Micrococcales</taxon>
        <taxon>Dermabacteraceae</taxon>
        <taxon>Brachybacterium</taxon>
    </lineage>
</organism>
<dbReference type="Gene3D" id="3.40.430.10">
    <property type="entry name" value="Dihydrofolate Reductase, subunit A"/>
    <property type="match status" value="1"/>
</dbReference>
<dbReference type="SUPFAM" id="SSF53597">
    <property type="entry name" value="Dihydrofolate reductase-like"/>
    <property type="match status" value="1"/>
</dbReference>
<reference evidence="2 3" key="1">
    <citation type="submission" date="2018-07" db="EMBL/GenBank/DDBJ databases">
        <title>Brachybacteriurn paraconglorneratum KCTC 9916.</title>
        <authorList>
            <person name="Li Y."/>
        </authorList>
    </citation>
    <scope>NUCLEOTIDE SEQUENCE [LARGE SCALE GENOMIC DNA]</scope>
    <source>
        <strain evidence="2 3">KCTC 9916</strain>
    </source>
</reference>
<evidence type="ECO:0000259" key="1">
    <source>
        <dbReference type="Pfam" id="PF01872"/>
    </source>
</evidence>